<name>A0ABT9YGL9_9BACI</name>
<comment type="caution">
    <text evidence="2">The sequence shown here is derived from an EMBL/GenBank/DDBJ whole genome shotgun (WGS) entry which is preliminary data.</text>
</comment>
<feature type="domain" description="Polysaccharide pyruvyl transferase" evidence="1">
    <location>
        <begin position="76"/>
        <end position="210"/>
    </location>
</feature>
<evidence type="ECO:0000313" key="2">
    <source>
        <dbReference type="EMBL" id="MDQ0206987.1"/>
    </source>
</evidence>
<accession>A0ABT9YGL9</accession>
<evidence type="ECO:0000313" key="3">
    <source>
        <dbReference type="Proteomes" id="UP001225034"/>
    </source>
</evidence>
<proteinExistence type="predicted"/>
<organism evidence="2 3">
    <name type="scientific">Alkalicoccobacillus murimartini</name>
    <dbReference type="NCBI Taxonomy" id="171685"/>
    <lineage>
        <taxon>Bacteria</taxon>
        <taxon>Bacillati</taxon>
        <taxon>Bacillota</taxon>
        <taxon>Bacilli</taxon>
        <taxon>Bacillales</taxon>
        <taxon>Bacillaceae</taxon>
        <taxon>Alkalicoccobacillus</taxon>
    </lineage>
</organism>
<gene>
    <name evidence="2" type="ORF">J2S05_001786</name>
</gene>
<dbReference type="RefSeq" id="WP_306981915.1">
    <property type="nucleotide sequence ID" value="NZ_JAUSUA010000002.1"/>
</dbReference>
<keyword evidence="3" id="KW-1185">Reference proteome</keyword>
<dbReference type="InterPro" id="IPR007345">
    <property type="entry name" value="Polysacch_pyruvyl_Trfase"/>
</dbReference>
<dbReference type="Proteomes" id="UP001225034">
    <property type="component" value="Unassembled WGS sequence"/>
</dbReference>
<protein>
    <recommendedName>
        <fullName evidence="1">Polysaccharide pyruvyl transferase domain-containing protein</fullName>
    </recommendedName>
</protein>
<evidence type="ECO:0000259" key="1">
    <source>
        <dbReference type="Pfam" id="PF04230"/>
    </source>
</evidence>
<sequence>MKNIKMNYAKIGNMGDLLNELIVEELFGYEITHSNKWKCETTGIGSSLNAFFPKKSEVVGSFPKKLVKSFYGRLQAPLQVWSTGFINYSDEDHISIRSNVNIAAVRGELSRQRLEKILNRNLDVPTGDGGLLASELVKNKATKKYKVGIIPHFKEKNEQKFFDLLNNYNNSTLIDLTIDPLTVVEQIGECETILSSSLHGLIVADSFGIPNKRLTYTNNLMGDGFKFNDYYSAFNVDPKICDLKVDSFPEVNEIYNDYLIDSSIVEFKKEQLRTSFNKYL</sequence>
<dbReference type="Pfam" id="PF04230">
    <property type="entry name" value="PS_pyruv_trans"/>
    <property type="match status" value="1"/>
</dbReference>
<reference evidence="2 3" key="1">
    <citation type="submission" date="2023-07" db="EMBL/GenBank/DDBJ databases">
        <title>Genomic Encyclopedia of Type Strains, Phase IV (KMG-IV): sequencing the most valuable type-strain genomes for metagenomic binning, comparative biology and taxonomic classification.</title>
        <authorList>
            <person name="Goeker M."/>
        </authorList>
    </citation>
    <scope>NUCLEOTIDE SEQUENCE [LARGE SCALE GENOMIC DNA]</scope>
    <source>
        <strain evidence="2 3">DSM 19154</strain>
    </source>
</reference>
<dbReference type="EMBL" id="JAUSUA010000002">
    <property type="protein sequence ID" value="MDQ0206987.1"/>
    <property type="molecule type" value="Genomic_DNA"/>
</dbReference>